<keyword evidence="1" id="KW-0175">Coiled coil</keyword>
<dbReference type="STRING" id="29170.A0A368G6T6"/>
<feature type="coiled-coil region" evidence="1">
    <location>
        <begin position="66"/>
        <end position="173"/>
    </location>
</feature>
<accession>A0A368G6T6</accession>
<dbReference type="Proteomes" id="UP000252519">
    <property type="component" value="Unassembled WGS sequence"/>
</dbReference>
<organism evidence="2 3">
    <name type="scientific">Ancylostoma caninum</name>
    <name type="common">Dog hookworm</name>
    <dbReference type="NCBI Taxonomy" id="29170"/>
    <lineage>
        <taxon>Eukaryota</taxon>
        <taxon>Metazoa</taxon>
        <taxon>Ecdysozoa</taxon>
        <taxon>Nematoda</taxon>
        <taxon>Chromadorea</taxon>
        <taxon>Rhabditida</taxon>
        <taxon>Rhabditina</taxon>
        <taxon>Rhabditomorpha</taxon>
        <taxon>Strongyloidea</taxon>
        <taxon>Ancylostomatidae</taxon>
        <taxon>Ancylostomatinae</taxon>
        <taxon>Ancylostoma</taxon>
    </lineage>
</organism>
<feature type="non-terminal residue" evidence="2">
    <location>
        <position position="231"/>
    </location>
</feature>
<evidence type="ECO:0000313" key="3">
    <source>
        <dbReference type="Proteomes" id="UP000252519"/>
    </source>
</evidence>
<evidence type="ECO:0000313" key="2">
    <source>
        <dbReference type="EMBL" id="RCN40133.1"/>
    </source>
</evidence>
<protein>
    <submittedName>
        <fullName evidence="2">Uncharacterized protein</fullName>
    </submittedName>
</protein>
<evidence type="ECO:0000256" key="1">
    <source>
        <dbReference type="SAM" id="Coils"/>
    </source>
</evidence>
<name>A0A368G6T6_ANCCA</name>
<dbReference type="EMBL" id="JOJR01000300">
    <property type="protein sequence ID" value="RCN40133.1"/>
    <property type="molecule type" value="Genomic_DNA"/>
</dbReference>
<keyword evidence="3" id="KW-1185">Reference proteome</keyword>
<proteinExistence type="predicted"/>
<gene>
    <name evidence="2" type="ORF">ANCCAN_13914</name>
</gene>
<sequence length="231" mass="26800">MKYENHRLRNVGVSGYTRNDPVLMRTLLLFTASSFSINLDDLRLINGFGKSFISERESLLIRKRAHQKEQATRAELEDLRSMLESRNAEFRLMELRTEELEAELATARELSEMHEHLKAELEEARKQRDDVELMVTSLKERAEKAERALEEDRARLQEERTALEKSMEQRKEQEVLIPLISEPEMEKKVVVSDNLTSLIDLTSTTALEMTTSDELQQLRAEIAQLNNVNAQ</sequence>
<dbReference type="OrthoDB" id="5874802at2759"/>
<reference evidence="2 3" key="1">
    <citation type="submission" date="2014-10" db="EMBL/GenBank/DDBJ databases">
        <title>Draft genome of the hookworm Ancylostoma caninum.</title>
        <authorList>
            <person name="Mitreva M."/>
        </authorList>
    </citation>
    <scope>NUCLEOTIDE SEQUENCE [LARGE SCALE GENOMIC DNA]</scope>
    <source>
        <strain evidence="2 3">Baltimore</strain>
    </source>
</reference>
<dbReference type="AlphaFoldDB" id="A0A368G6T6"/>
<comment type="caution">
    <text evidence="2">The sequence shown here is derived from an EMBL/GenBank/DDBJ whole genome shotgun (WGS) entry which is preliminary data.</text>
</comment>